<proteinExistence type="predicted"/>
<reference evidence="1" key="1">
    <citation type="submission" date="2014-09" db="EMBL/GenBank/DDBJ databases">
        <authorList>
            <person name="Magalhaes I.L.F."/>
            <person name="Oliveira U."/>
            <person name="Santos F.R."/>
            <person name="Vidigal T.H.D.A."/>
            <person name="Brescovit A.D."/>
            <person name="Santos A.J."/>
        </authorList>
    </citation>
    <scope>NUCLEOTIDE SEQUENCE</scope>
    <source>
        <tissue evidence="1">Shoot tissue taken approximately 20 cm above the soil surface</tissue>
    </source>
</reference>
<evidence type="ECO:0000313" key="1">
    <source>
        <dbReference type="EMBL" id="JAD27858.1"/>
    </source>
</evidence>
<dbReference type="AlphaFoldDB" id="A0A0A8YQ11"/>
<reference evidence="1" key="2">
    <citation type="journal article" date="2015" name="Data Brief">
        <title>Shoot transcriptome of the giant reed, Arundo donax.</title>
        <authorList>
            <person name="Barrero R.A."/>
            <person name="Guerrero F.D."/>
            <person name="Moolhuijzen P."/>
            <person name="Goolsby J.A."/>
            <person name="Tidwell J."/>
            <person name="Bellgard S.E."/>
            <person name="Bellgard M.I."/>
        </authorList>
    </citation>
    <scope>NUCLEOTIDE SEQUENCE</scope>
    <source>
        <tissue evidence="1">Shoot tissue taken approximately 20 cm above the soil surface</tissue>
    </source>
</reference>
<dbReference type="EMBL" id="GBRH01270037">
    <property type="protein sequence ID" value="JAD27858.1"/>
    <property type="molecule type" value="Transcribed_RNA"/>
</dbReference>
<protein>
    <submittedName>
        <fullName evidence="1">Uncharacterized protein</fullName>
    </submittedName>
</protein>
<name>A0A0A8YQ11_ARUDO</name>
<accession>A0A0A8YQ11</accession>
<organism evidence="1">
    <name type="scientific">Arundo donax</name>
    <name type="common">Giant reed</name>
    <name type="synonym">Donax arundinaceus</name>
    <dbReference type="NCBI Taxonomy" id="35708"/>
    <lineage>
        <taxon>Eukaryota</taxon>
        <taxon>Viridiplantae</taxon>
        <taxon>Streptophyta</taxon>
        <taxon>Embryophyta</taxon>
        <taxon>Tracheophyta</taxon>
        <taxon>Spermatophyta</taxon>
        <taxon>Magnoliopsida</taxon>
        <taxon>Liliopsida</taxon>
        <taxon>Poales</taxon>
        <taxon>Poaceae</taxon>
        <taxon>PACMAD clade</taxon>
        <taxon>Arundinoideae</taxon>
        <taxon>Arundineae</taxon>
        <taxon>Arundo</taxon>
    </lineage>
</organism>
<sequence length="32" mass="4014">MLKNISRYSQKAERDHHFPTFHRLRPQYLVIM</sequence>